<keyword evidence="4 7" id="KW-0812">Transmembrane</keyword>
<feature type="transmembrane region" description="Helical" evidence="7">
    <location>
        <begin position="444"/>
        <end position="465"/>
    </location>
</feature>
<dbReference type="PANTHER" id="PTHR42770:SF15">
    <property type="entry name" value="GLUTAMATE_GAMMA-AMINOBUTYRATE ANTIPORTER-RELATED"/>
    <property type="match status" value="1"/>
</dbReference>
<keyword evidence="6 7" id="KW-0472">Membrane</keyword>
<dbReference type="KEGG" id="frf:LO80_01140"/>
<feature type="transmembrane region" description="Helical" evidence="7">
    <location>
        <begin position="339"/>
        <end position="357"/>
    </location>
</feature>
<feature type="transmembrane region" description="Helical" evidence="7">
    <location>
        <begin position="235"/>
        <end position="259"/>
    </location>
</feature>
<keyword evidence="5 7" id="KW-1133">Transmembrane helix</keyword>
<dbReference type="EMBL" id="CP009574">
    <property type="protein sequence ID" value="AIT08714.1"/>
    <property type="molecule type" value="Genomic_DNA"/>
</dbReference>
<keyword evidence="3" id="KW-1003">Cell membrane</keyword>
<feature type="transmembrane region" description="Helical" evidence="7">
    <location>
        <begin position="151"/>
        <end position="177"/>
    </location>
</feature>
<reference evidence="8 9" key="1">
    <citation type="submission" date="2014-10" db="EMBL/GenBank/DDBJ databases">
        <title>Whole genome sequence of Francisella endociliophora strain FSC1006, isolated from a laboratory culture of the marine ciliate Euplotes raikovi.</title>
        <authorList>
            <person name="Granberg M."/>
            <person name="Backman S."/>
            <person name="Lundmark E."/>
            <person name="Nilsson E."/>
            <person name="Karlsson E."/>
            <person name="Thelaus J."/>
            <person name="Ohrman C."/>
            <person name="Larkeryd A."/>
            <person name="Stenberg P."/>
        </authorList>
    </citation>
    <scope>NUCLEOTIDE SEQUENCE [LARGE SCALE GENOMIC DNA]</scope>
    <source>
        <strain evidence="8 9">FSC1006</strain>
    </source>
</reference>
<dbReference type="Gene3D" id="1.20.1740.10">
    <property type="entry name" value="Amino acid/polyamine transporter I"/>
    <property type="match status" value="1"/>
</dbReference>
<dbReference type="GO" id="GO:0022857">
    <property type="term" value="F:transmembrane transporter activity"/>
    <property type="evidence" value="ECO:0007669"/>
    <property type="project" value="InterPro"/>
</dbReference>
<accession>A0A097EMB4</accession>
<sequence length="473" mass="52631">MTTNSSGKEKIGLILLILLMTGAIDNIRNLPSTATSGTYIFFFFAIAVVLFLAPVALVSAEMTATYTKKGEEGVYGWVKKAFGPNVAMLAIWFQWINTLIWFPSILTFLAGTIAYLFNPDFAQNVKFTIIFITIVFWSLTILNLKGLRVSAIFASICTFIGMVIPMILMVIFALIWLSCHNCFTHINFQAHNLIPSFESTESWMGLTAIIASFLGLELATVHIRKVTNPKKTFPLALLISVVFIIFTMVLGALAVAIIFPQSDIDVVHGTIKTFRVYLDNLGIPVFFYYLLGLMVVVGSIGSMINWMISPARGLLQAADDHFLPDALDKTNKHDVPSGILILQAIIMTIICLLLELVPSVQAYYWLLTALSTQIYSLMYLMMFFAALKLKLTNKDAIKNTEDFHIPGGKFGMVSTCILGVIGTVICVIVGFVPPDNLYDNPLEFIQTLSICFVLSIIPVIIFMIYRRFKLKTL</sequence>
<evidence type="ECO:0000256" key="3">
    <source>
        <dbReference type="ARBA" id="ARBA00022475"/>
    </source>
</evidence>
<evidence type="ECO:0000256" key="1">
    <source>
        <dbReference type="ARBA" id="ARBA00004651"/>
    </source>
</evidence>
<feature type="transmembrane region" description="Helical" evidence="7">
    <location>
        <begin position="127"/>
        <end position="144"/>
    </location>
</feature>
<dbReference type="GO" id="GO:0005886">
    <property type="term" value="C:plasma membrane"/>
    <property type="evidence" value="ECO:0007669"/>
    <property type="project" value="UniProtKB-SubCell"/>
</dbReference>
<gene>
    <name evidence="8" type="ORF">LO80_01140</name>
</gene>
<dbReference type="InterPro" id="IPR050367">
    <property type="entry name" value="APC_superfamily"/>
</dbReference>
<comment type="subcellular location">
    <subcellularLocation>
        <location evidence="1">Cell membrane</location>
        <topology evidence="1">Multi-pass membrane protein</topology>
    </subcellularLocation>
</comment>
<name>A0A097EMB4_9GAMM</name>
<dbReference type="Proteomes" id="UP000029672">
    <property type="component" value="Chromosome"/>
</dbReference>
<evidence type="ECO:0000256" key="5">
    <source>
        <dbReference type="ARBA" id="ARBA00022989"/>
    </source>
</evidence>
<dbReference type="STRING" id="1547445.LO80_01140"/>
<feature type="transmembrane region" description="Helical" evidence="7">
    <location>
        <begin position="89"/>
        <end position="115"/>
    </location>
</feature>
<evidence type="ECO:0000256" key="6">
    <source>
        <dbReference type="ARBA" id="ARBA00023136"/>
    </source>
</evidence>
<dbReference type="PIRSF" id="PIRSF006060">
    <property type="entry name" value="AA_transporter"/>
    <property type="match status" value="1"/>
</dbReference>
<feature type="transmembrane region" description="Helical" evidence="7">
    <location>
        <begin position="39"/>
        <end position="60"/>
    </location>
</feature>
<keyword evidence="9" id="KW-1185">Reference proteome</keyword>
<dbReference type="HOGENOM" id="CLU_020854_4_2_6"/>
<protein>
    <submittedName>
        <fullName evidence="8">Amino acid:proton antiporter</fullName>
    </submittedName>
</protein>
<dbReference type="InterPro" id="IPR002293">
    <property type="entry name" value="AA/rel_permease1"/>
</dbReference>
<feature type="transmembrane region" description="Helical" evidence="7">
    <location>
        <begin position="286"/>
        <end position="308"/>
    </location>
</feature>
<dbReference type="RefSeq" id="WP_040007775.1">
    <property type="nucleotide sequence ID" value="NZ_CP009574.1"/>
</dbReference>
<dbReference type="OrthoDB" id="3185104at2"/>
<keyword evidence="2" id="KW-0813">Transport</keyword>
<organism evidence="8 9">
    <name type="scientific">Candidatus Francisella endociliophora</name>
    <dbReference type="NCBI Taxonomy" id="653937"/>
    <lineage>
        <taxon>Bacteria</taxon>
        <taxon>Pseudomonadati</taxon>
        <taxon>Pseudomonadota</taxon>
        <taxon>Gammaproteobacteria</taxon>
        <taxon>Thiotrichales</taxon>
        <taxon>Francisellaceae</taxon>
        <taxon>Francisella</taxon>
    </lineage>
</organism>
<dbReference type="AlphaFoldDB" id="A0A097EMB4"/>
<evidence type="ECO:0000256" key="2">
    <source>
        <dbReference type="ARBA" id="ARBA00022448"/>
    </source>
</evidence>
<proteinExistence type="predicted"/>
<feature type="transmembrane region" description="Helical" evidence="7">
    <location>
        <begin position="203"/>
        <end position="223"/>
    </location>
</feature>
<dbReference type="eggNOG" id="COG0531">
    <property type="taxonomic scope" value="Bacteria"/>
</dbReference>
<evidence type="ECO:0000256" key="4">
    <source>
        <dbReference type="ARBA" id="ARBA00022692"/>
    </source>
</evidence>
<dbReference type="PANTHER" id="PTHR42770">
    <property type="entry name" value="AMINO ACID TRANSPORTER-RELATED"/>
    <property type="match status" value="1"/>
</dbReference>
<evidence type="ECO:0000313" key="8">
    <source>
        <dbReference type="EMBL" id="AIT08714.1"/>
    </source>
</evidence>
<feature type="transmembrane region" description="Helical" evidence="7">
    <location>
        <begin position="363"/>
        <end position="389"/>
    </location>
</feature>
<feature type="transmembrane region" description="Helical" evidence="7">
    <location>
        <begin position="410"/>
        <end position="432"/>
    </location>
</feature>
<evidence type="ECO:0000256" key="7">
    <source>
        <dbReference type="SAM" id="Phobius"/>
    </source>
</evidence>
<dbReference type="Pfam" id="PF13520">
    <property type="entry name" value="AA_permease_2"/>
    <property type="match status" value="1"/>
</dbReference>
<evidence type="ECO:0000313" key="9">
    <source>
        <dbReference type="Proteomes" id="UP000029672"/>
    </source>
</evidence>